<comment type="caution">
    <text evidence="1">The sequence shown here is derived from an EMBL/GenBank/DDBJ whole genome shotgun (WGS) entry which is preliminary data.</text>
</comment>
<reference evidence="1 2" key="1">
    <citation type="submission" date="2024-01" db="EMBL/GenBank/DDBJ databases">
        <title>The genomes of 5 underutilized Papilionoideae crops provide insights into root nodulation and disease resistanc.</title>
        <authorList>
            <person name="Jiang F."/>
        </authorList>
    </citation>
    <scope>NUCLEOTIDE SEQUENCE [LARGE SCALE GENOMIC DNA]</scope>
    <source>
        <strain evidence="1">JINMINGXINNONG_FW02</strain>
        <tissue evidence="1">Leaves</tissue>
    </source>
</reference>
<evidence type="ECO:0000313" key="2">
    <source>
        <dbReference type="Proteomes" id="UP001374584"/>
    </source>
</evidence>
<name>A0AAN9MC23_PHACN</name>
<sequence length="151" mass="16255">MTIGEKNMEGVQNVGHIGNVSISPRLNASTPITVEEELGGNMGIVNLILTSENCSNSSFSFPQNNPNAWSHPSGMNNTIVGLGSIDQQNLAGVDASFGNLMFPDTTRNSLNQFQPPSFPMLVVVVAALFTNHFQGPFNSNRLGSLHEIRLQ</sequence>
<proteinExistence type="predicted"/>
<gene>
    <name evidence="1" type="ORF">VNO80_23247</name>
</gene>
<dbReference type="AlphaFoldDB" id="A0AAN9MC23"/>
<accession>A0AAN9MC23</accession>
<evidence type="ECO:0000313" key="1">
    <source>
        <dbReference type="EMBL" id="KAK7348653.1"/>
    </source>
</evidence>
<dbReference type="Proteomes" id="UP001374584">
    <property type="component" value="Unassembled WGS sequence"/>
</dbReference>
<dbReference type="EMBL" id="JAYMYR010000008">
    <property type="protein sequence ID" value="KAK7348653.1"/>
    <property type="molecule type" value="Genomic_DNA"/>
</dbReference>
<keyword evidence="2" id="KW-1185">Reference proteome</keyword>
<protein>
    <submittedName>
        <fullName evidence="1">Uncharacterized protein</fullName>
    </submittedName>
</protein>
<organism evidence="1 2">
    <name type="scientific">Phaseolus coccineus</name>
    <name type="common">Scarlet runner bean</name>
    <name type="synonym">Phaseolus multiflorus</name>
    <dbReference type="NCBI Taxonomy" id="3886"/>
    <lineage>
        <taxon>Eukaryota</taxon>
        <taxon>Viridiplantae</taxon>
        <taxon>Streptophyta</taxon>
        <taxon>Embryophyta</taxon>
        <taxon>Tracheophyta</taxon>
        <taxon>Spermatophyta</taxon>
        <taxon>Magnoliopsida</taxon>
        <taxon>eudicotyledons</taxon>
        <taxon>Gunneridae</taxon>
        <taxon>Pentapetalae</taxon>
        <taxon>rosids</taxon>
        <taxon>fabids</taxon>
        <taxon>Fabales</taxon>
        <taxon>Fabaceae</taxon>
        <taxon>Papilionoideae</taxon>
        <taxon>50 kb inversion clade</taxon>
        <taxon>NPAAA clade</taxon>
        <taxon>indigoferoid/millettioid clade</taxon>
        <taxon>Phaseoleae</taxon>
        <taxon>Phaseolus</taxon>
    </lineage>
</organism>